<evidence type="ECO:0000313" key="2">
    <source>
        <dbReference type="EMBL" id="MES1928051.1"/>
    </source>
</evidence>
<name>A0ABV2AWM2_9GAMM</name>
<keyword evidence="1" id="KW-0472">Membrane</keyword>
<dbReference type="RefSeq" id="WP_353108886.1">
    <property type="nucleotide sequence ID" value="NZ_APND01000001.1"/>
</dbReference>
<proteinExistence type="predicted"/>
<evidence type="ECO:0000256" key="1">
    <source>
        <dbReference type="SAM" id="Phobius"/>
    </source>
</evidence>
<comment type="caution">
    <text evidence="2">The sequence shown here is derived from an EMBL/GenBank/DDBJ whole genome shotgun (WGS) entry which is preliminary data.</text>
</comment>
<keyword evidence="1" id="KW-1133">Transmembrane helix</keyword>
<feature type="transmembrane region" description="Helical" evidence="1">
    <location>
        <begin position="117"/>
        <end position="138"/>
    </location>
</feature>
<keyword evidence="1" id="KW-0812">Transmembrane</keyword>
<feature type="transmembrane region" description="Helical" evidence="1">
    <location>
        <begin position="150"/>
        <end position="169"/>
    </location>
</feature>
<reference evidence="2 3" key="1">
    <citation type="submission" date="2013-03" db="EMBL/GenBank/DDBJ databases">
        <title>Salinisphaera dokdonensis CL-ES53 Genome Sequencing.</title>
        <authorList>
            <person name="Li C."/>
            <person name="Lai Q."/>
            <person name="Shao Z."/>
        </authorList>
    </citation>
    <scope>NUCLEOTIDE SEQUENCE [LARGE SCALE GENOMIC DNA]</scope>
    <source>
        <strain evidence="2 3">CL-ES53</strain>
    </source>
</reference>
<dbReference type="Proteomes" id="UP001460888">
    <property type="component" value="Unassembled WGS sequence"/>
</dbReference>
<accession>A0ABV2AWM2</accession>
<dbReference type="EMBL" id="APND01000001">
    <property type="protein sequence ID" value="MES1928051.1"/>
    <property type="molecule type" value="Genomic_DNA"/>
</dbReference>
<sequence length="170" mass="17831">MVIRSLALPRYIAGAGILGLALVWSLANAWRHADVIQAADVSLAQALLLVSVGGTLTVCGVWVGVGAVTWTMARAVGARIRFRAALLAVSAATPPLWLALPATLIATDQNSVLAQRLPAALLALVCAGVFLRLLVNTLHAASDFQSWQRVWGCVALAGLFCVSFLSLSLF</sequence>
<feature type="transmembrane region" description="Helical" evidence="1">
    <location>
        <begin position="7"/>
        <end position="27"/>
    </location>
</feature>
<protein>
    <recommendedName>
        <fullName evidence="4">Yip1 domain-containing protein</fullName>
    </recommendedName>
</protein>
<evidence type="ECO:0000313" key="3">
    <source>
        <dbReference type="Proteomes" id="UP001460888"/>
    </source>
</evidence>
<feature type="transmembrane region" description="Helical" evidence="1">
    <location>
        <begin position="84"/>
        <end position="105"/>
    </location>
</feature>
<feature type="transmembrane region" description="Helical" evidence="1">
    <location>
        <begin position="47"/>
        <end position="72"/>
    </location>
</feature>
<keyword evidence="3" id="KW-1185">Reference proteome</keyword>
<organism evidence="2 3">
    <name type="scientific">Salinisphaera dokdonensis CL-ES53</name>
    <dbReference type="NCBI Taxonomy" id="1304272"/>
    <lineage>
        <taxon>Bacteria</taxon>
        <taxon>Pseudomonadati</taxon>
        <taxon>Pseudomonadota</taxon>
        <taxon>Gammaproteobacteria</taxon>
        <taxon>Salinisphaerales</taxon>
        <taxon>Salinisphaeraceae</taxon>
        <taxon>Salinisphaera</taxon>
    </lineage>
</organism>
<gene>
    <name evidence="2" type="ORF">SADO_02310</name>
</gene>
<evidence type="ECO:0008006" key="4">
    <source>
        <dbReference type="Google" id="ProtNLM"/>
    </source>
</evidence>